<dbReference type="Proteomes" id="UP001285908">
    <property type="component" value="Unassembled WGS sequence"/>
</dbReference>
<feature type="compositionally biased region" description="Basic and acidic residues" evidence="3">
    <location>
        <begin position="176"/>
        <end position="189"/>
    </location>
</feature>
<name>A0AAJ0I6M2_9PEZI</name>
<feature type="region of interest" description="Disordered" evidence="3">
    <location>
        <begin position="656"/>
        <end position="675"/>
    </location>
</feature>
<sequence>MEDVEATWRSCLGCVSCLFGAVINACRLVGEPISSCLEHIYSSYHHIDIQCPFKLLYTILHQPYHITTQLMELSHQEESRGSSSPEAQIVRLKTEPGTSTKQSPRPSSSSNATSAAGSSNRPVQPPKVCDKCRLRRIRCDYQSPCQPCIDAKLQCTRNHVPRKRGPRPGRGRLINRLREREAGKKEEQRPSSSGDPEVSDGARSNNTDIFPQNASVSSTWASDVSTAPETTGLWANEHIFPSRGAFLYLIPKCVELFYQHLYPVMPVLYMPEIQRMDPRVCDLPEKNLLFSLSALTCFRMSGHSLGAEDSPEFWDQAGRFLLNDCLDVRKQYDLYDNISLSTVVSSMFLASSFFETNQSTKAWVYLREALTFAQELGLEDESTYAGLSPEEALCRQRVFWLLYVMERSFAILRNKPLMLRRTPKLPMTLHAYESRGIHTGFLQLLGIYIPLRDSIIEAWTYGSNSTVDVNTYLALQNQLARPAGSSGGLSIPHPFFPSSPNAAVSSIQMPVSQSCGFSDLSLSSSSISSSPEDPVAPVVEPTPSQTAELLVTQQWLRLIIWLSSLRQGYLSWAAENESMHFALPLTIARQTGLVLRSLMQIGGLEATGVAALEVNGMGIFEKIFEIGAWCMNVLDSYDKASLEGQFLTLPNFGRRHSAASGKNKQAARSATSSPADQIMDYEDDEDVDLLDVFMRALSATPTSRKQFAEPLYMWATTRPGGMRIGPSSVLHLDTGGGAGVFGMAQAQPGLTEQMPGMGLSQGLDLGQASGIGAAQGHNASSMMHQEQQPGIWNAASAYAHGQAPLPGSATSSGAGLSRSDGPGPGGGQGQGMEDVVMGDQPSHQGQGFNIDPRLGAGSNVPRGLQHATFGRRPLRPNAPHLPSPLPGQFGGPPTSLYDVPGWSPIDPGGLTRARSRTMGMGQLRGLMAMVQGGPGTPGSSGPSVSQAAS</sequence>
<protein>
    <recommendedName>
        <fullName evidence="4">Zn(2)-C6 fungal-type domain-containing protein</fullName>
    </recommendedName>
</protein>
<dbReference type="InterPro" id="IPR001138">
    <property type="entry name" value="Zn2Cys6_DnaBD"/>
</dbReference>
<evidence type="ECO:0000256" key="3">
    <source>
        <dbReference type="SAM" id="MobiDB-lite"/>
    </source>
</evidence>
<dbReference type="GO" id="GO:0008270">
    <property type="term" value="F:zinc ion binding"/>
    <property type="evidence" value="ECO:0007669"/>
    <property type="project" value="InterPro"/>
</dbReference>
<feature type="compositionally biased region" description="Basic residues" evidence="3">
    <location>
        <begin position="159"/>
        <end position="175"/>
    </location>
</feature>
<accession>A0AAJ0I6M2</accession>
<dbReference type="PANTHER" id="PTHR31668:SF29">
    <property type="entry name" value="ZN(2)-C6 FUNGAL-TYPE DOMAIN-CONTAINING PROTEIN"/>
    <property type="match status" value="1"/>
</dbReference>
<gene>
    <name evidence="5" type="ORF">B0T23DRAFT_178066</name>
</gene>
<feature type="region of interest" description="Disordered" evidence="3">
    <location>
        <begin position="94"/>
        <end position="127"/>
    </location>
</feature>
<dbReference type="GO" id="GO:0003677">
    <property type="term" value="F:DNA binding"/>
    <property type="evidence" value="ECO:0007669"/>
    <property type="project" value="InterPro"/>
</dbReference>
<evidence type="ECO:0000256" key="1">
    <source>
        <dbReference type="ARBA" id="ARBA00022723"/>
    </source>
</evidence>
<dbReference type="InterPro" id="IPR036864">
    <property type="entry name" value="Zn2-C6_fun-type_DNA-bd_sf"/>
</dbReference>
<dbReference type="PROSITE" id="PS50048">
    <property type="entry name" value="ZN2_CY6_FUNGAL_2"/>
    <property type="match status" value="1"/>
</dbReference>
<feature type="domain" description="Zn(2)-C6 fungal-type" evidence="4">
    <location>
        <begin position="128"/>
        <end position="157"/>
    </location>
</feature>
<keyword evidence="2" id="KW-0539">Nucleus</keyword>
<dbReference type="SUPFAM" id="SSF57701">
    <property type="entry name" value="Zn2/Cys6 DNA-binding domain"/>
    <property type="match status" value="1"/>
</dbReference>
<feature type="compositionally biased region" description="Low complexity" evidence="3">
    <location>
        <begin position="98"/>
        <end position="119"/>
    </location>
</feature>
<evidence type="ECO:0000313" key="6">
    <source>
        <dbReference type="Proteomes" id="UP001285908"/>
    </source>
</evidence>
<keyword evidence="1" id="KW-0479">Metal-binding</keyword>
<dbReference type="CDD" id="cd12148">
    <property type="entry name" value="fungal_TF_MHR"/>
    <property type="match status" value="1"/>
</dbReference>
<dbReference type="CDD" id="cd00067">
    <property type="entry name" value="GAL4"/>
    <property type="match status" value="1"/>
</dbReference>
<dbReference type="InterPro" id="IPR007219">
    <property type="entry name" value="XnlR_reg_dom"/>
</dbReference>
<evidence type="ECO:0000256" key="2">
    <source>
        <dbReference type="ARBA" id="ARBA00023242"/>
    </source>
</evidence>
<dbReference type="Pfam" id="PF00172">
    <property type="entry name" value="Zn_clus"/>
    <property type="match status" value="1"/>
</dbReference>
<evidence type="ECO:0000259" key="4">
    <source>
        <dbReference type="PROSITE" id="PS50048"/>
    </source>
</evidence>
<dbReference type="GO" id="GO:0000981">
    <property type="term" value="F:DNA-binding transcription factor activity, RNA polymerase II-specific"/>
    <property type="evidence" value="ECO:0007669"/>
    <property type="project" value="InterPro"/>
</dbReference>
<feature type="compositionally biased region" description="Polar residues" evidence="3">
    <location>
        <begin position="202"/>
        <end position="212"/>
    </location>
</feature>
<dbReference type="PROSITE" id="PS00463">
    <property type="entry name" value="ZN2_CY6_FUNGAL_1"/>
    <property type="match status" value="1"/>
</dbReference>
<evidence type="ECO:0000313" key="5">
    <source>
        <dbReference type="EMBL" id="KAK3491182.1"/>
    </source>
</evidence>
<dbReference type="Gene3D" id="4.10.240.10">
    <property type="entry name" value="Zn(2)-C6 fungal-type DNA-binding domain"/>
    <property type="match status" value="1"/>
</dbReference>
<dbReference type="InterPro" id="IPR050797">
    <property type="entry name" value="Carb_Metab_Trans_Reg"/>
</dbReference>
<dbReference type="RefSeq" id="XP_062692365.1">
    <property type="nucleotide sequence ID" value="XM_062833031.1"/>
</dbReference>
<organism evidence="5 6">
    <name type="scientific">Neurospora hispaniola</name>
    <dbReference type="NCBI Taxonomy" id="588809"/>
    <lineage>
        <taxon>Eukaryota</taxon>
        <taxon>Fungi</taxon>
        <taxon>Dikarya</taxon>
        <taxon>Ascomycota</taxon>
        <taxon>Pezizomycotina</taxon>
        <taxon>Sordariomycetes</taxon>
        <taxon>Sordariomycetidae</taxon>
        <taxon>Sordariales</taxon>
        <taxon>Sordariaceae</taxon>
        <taxon>Neurospora</taxon>
    </lineage>
</organism>
<dbReference type="GO" id="GO:0006351">
    <property type="term" value="P:DNA-templated transcription"/>
    <property type="evidence" value="ECO:0007669"/>
    <property type="project" value="InterPro"/>
</dbReference>
<reference evidence="5 6" key="1">
    <citation type="journal article" date="2023" name="Mol. Phylogenet. Evol.">
        <title>Genome-scale phylogeny and comparative genomics of the fungal order Sordariales.</title>
        <authorList>
            <person name="Hensen N."/>
            <person name="Bonometti L."/>
            <person name="Westerberg I."/>
            <person name="Brannstrom I.O."/>
            <person name="Guillou S."/>
            <person name="Cros-Aarteil S."/>
            <person name="Calhoun S."/>
            <person name="Haridas S."/>
            <person name="Kuo A."/>
            <person name="Mondo S."/>
            <person name="Pangilinan J."/>
            <person name="Riley R."/>
            <person name="LaButti K."/>
            <person name="Andreopoulos B."/>
            <person name="Lipzen A."/>
            <person name="Chen C."/>
            <person name="Yan M."/>
            <person name="Daum C."/>
            <person name="Ng V."/>
            <person name="Clum A."/>
            <person name="Steindorff A."/>
            <person name="Ohm R.A."/>
            <person name="Martin F."/>
            <person name="Silar P."/>
            <person name="Natvig D.O."/>
            <person name="Lalanne C."/>
            <person name="Gautier V."/>
            <person name="Ament-Velasquez S.L."/>
            <person name="Kruys A."/>
            <person name="Hutchinson M.I."/>
            <person name="Powell A.J."/>
            <person name="Barry K."/>
            <person name="Miller A.N."/>
            <person name="Grigoriev I.V."/>
            <person name="Debuchy R."/>
            <person name="Gladieux P."/>
            <person name="Hiltunen Thoren M."/>
            <person name="Johannesson H."/>
        </authorList>
    </citation>
    <scope>NUCLEOTIDE SEQUENCE [LARGE SCALE GENOMIC DNA]</scope>
    <source>
        <strain evidence="5 6">FGSC 10403</strain>
    </source>
</reference>
<dbReference type="Pfam" id="PF04082">
    <property type="entry name" value="Fungal_trans"/>
    <property type="match status" value="1"/>
</dbReference>
<dbReference type="EMBL" id="JAULSX010000005">
    <property type="protein sequence ID" value="KAK3491182.1"/>
    <property type="molecule type" value="Genomic_DNA"/>
</dbReference>
<feature type="compositionally biased region" description="Polar residues" evidence="3">
    <location>
        <begin position="660"/>
        <end position="675"/>
    </location>
</feature>
<keyword evidence="6" id="KW-1185">Reference proteome</keyword>
<dbReference type="AlphaFoldDB" id="A0AAJ0I6M2"/>
<feature type="region of interest" description="Disordered" evidence="3">
    <location>
        <begin position="159"/>
        <end position="212"/>
    </location>
</feature>
<dbReference type="PANTHER" id="PTHR31668">
    <property type="entry name" value="GLUCOSE TRANSPORT TRANSCRIPTION REGULATOR RGT1-RELATED-RELATED"/>
    <property type="match status" value="1"/>
</dbReference>
<comment type="caution">
    <text evidence="5">The sequence shown here is derived from an EMBL/GenBank/DDBJ whole genome shotgun (WGS) entry which is preliminary data.</text>
</comment>
<dbReference type="SMART" id="SM00066">
    <property type="entry name" value="GAL4"/>
    <property type="match status" value="1"/>
</dbReference>
<dbReference type="SMART" id="SM00906">
    <property type="entry name" value="Fungal_trans"/>
    <property type="match status" value="1"/>
</dbReference>
<dbReference type="GeneID" id="87870653"/>
<proteinExistence type="predicted"/>
<feature type="region of interest" description="Disordered" evidence="3">
    <location>
        <begin position="802"/>
        <end position="894"/>
    </location>
</feature>